<name>A0ABV4AGI0_9GAMM</name>
<keyword evidence="5 7" id="KW-0472">Membrane</keyword>
<evidence type="ECO:0000256" key="1">
    <source>
        <dbReference type="ARBA" id="ARBA00004167"/>
    </source>
</evidence>
<evidence type="ECO:0000313" key="8">
    <source>
        <dbReference type="EMBL" id="MEY1661944.1"/>
    </source>
</evidence>
<gene>
    <name evidence="8" type="ORF">AB5I84_07260</name>
</gene>
<keyword evidence="3 7" id="KW-0812">Transmembrane</keyword>
<comment type="subcellular location">
    <subcellularLocation>
        <location evidence="1">Membrane</location>
        <topology evidence="1">Single-pass membrane protein</topology>
    </subcellularLocation>
</comment>
<comment type="caution">
    <text evidence="8">The sequence shown here is derived from an EMBL/GenBank/DDBJ whole genome shotgun (WGS) entry which is preliminary data.</text>
</comment>
<keyword evidence="9" id="KW-1185">Reference proteome</keyword>
<evidence type="ECO:0000256" key="4">
    <source>
        <dbReference type="ARBA" id="ARBA00022989"/>
    </source>
</evidence>
<proteinExistence type="predicted"/>
<keyword evidence="4 7" id="KW-1133">Transmembrane helix</keyword>
<dbReference type="Pfam" id="PF07963">
    <property type="entry name" value="N_methyl"/>
    <property type="match status" value="1"/>
</dbReference>
<organism evidence="8 9">
    <name type="scientific">Isoalcanivorax beigongshangi</name>
    <dbReference type="NCBI Taxonomy" id="3238810"/>
    <lineage>
        <taxon>Bacteria</taxon>
        <taxon>Pseudomonadati</taxon>
        <taxon>Pseudomonadota</taxon>
        <taxon>Gammaproteobacteria</taxon>
        <taxon>Oceanospirillales</taxon>
        <taxon>Alcanivoracaceae</taxon>
        <taxon>Isoalcanivorax</taxon>
    </lineage>
</organism>
<evidence type="ECO:0000256" key="6">
    <source>
        <dbReference type="SAM" id="MobiDB-lite"/>
    </source>
</evidence>
<dbReference type="EMBL" id="JBGCUO010000001">
    <property type="protein sequence ID" value="MEY1661944.1"/>
    <property type="molecule type" value="Genomic_DNA"/>
</dbReference>
<evidence type="ECO:0000256" key="3">
    <source>
        <dbReference type="ARBA" id="ARBA00022692"/>
    </source>
</evidence>
<evidence type="ECO:0000256" key="7">
    <source>
        <dbReference type="SAM" id="Phobius"/>
    </source>
</evidence>
<dbReference type="RefSeq" id="WP_369455190.1">
    <property type="nucleotide sequence ID" value="NZ_JBGCUO010000001.1"/>
</dbReference>
<dbReference type="InterPro" id="IPR002416">
    <property type="entry name" value="T2SS_protein-GspH"/>
</dbReference>
<dbReference type="InterPro" id="IPR045584">
    <property type="entry name" value="Pilin-like"/>
</dbReference>
<dbReference type="NCBIfam" id="TIGR02532">
    <property type="entry name" value="IV_pilin_GFxxxE"/>
    <property type="match status" value="1"/>
</dbReference>
<evidence type="ECO:0000256" key="5">
    <source>
        <dbReference type="ARBA" id="ARBA00023136"/>
    </source>
</evidence>
<accession>A0ABV4AGI0</accession>
<evidence type="ECO:0000313" key="9">
    <source>
        <dbReference type="Proteomes" id="UP001562065"/>
    </source>
</evidence>
<evidence type="ECO:0000256" key="2">
    <source>
        <dbReference type="ARBA" id="ARBA00022481"/>
    </source>
</evidence>
<dbReference type="InterPro" id="IPR012902">
    <property type="entry name" value="N_methyl_site"/>
</dbReference>
<protein>
    <submittedName>
        <fullName evidence="8">Type II secretion system protein</fullName>
    </submittedName>
</protein>
<feature type="compositionally biased region" description="Basic and acidic residues" evidence="6">
    <location>
        <begin position="121"/>
        <end position="132"/>
    </location>
</feature>
<dbReference type="Proteomes" id="UP001562065">
    <property type="component" value="Unassembled WGS sequence"/>
</dbReference>
<sequence length="204" mass="22565">MTANADLVHRQRGFTLLEILVVVAIVALCAAVIIPNVSVTGEQALEKDAAQVTDLVAVLSEHSLFSGELVGLYLSDERLMPLRFDPDEQKFMPFSSDRRNGIAPLTLDGSVRLEWQLVEPGSRDDERRHDSAPSEQGLSLADAAEARLTTGEKREDKRERPQLYFFPSGESTAATLMLREVGQSEMPLKLKLDTFGRITREPSA</sequence>
<keyword evidence="2" id="KW-0488">Methylation</keyword>
<feature type="transmembrane region" description="Helical" evidence="7">
    <location>
        <begin position="12"/>
        <end position="34"/>
    </location>
</feature>
<dbReference type="PRINTS" id="PR00885">
    <property type="entry name" value="BCTERIALGSPH"/>
</dbReference>
<dbReference type="Gene3D" id="3.55.40.10">
    <property type="entry name" value="minor pseudopilin epsh domain"/>
    <property type="match status" value="1"/>
</dbReference>
<dbReference type="SUPFAM" id="SSF54523">
    <property type="entry name" value="Pili subunits"/>
    <property type="match status" value="1"/>
</dbReference>
<feature type="region of interest" description="Disordered" evidence="6">
    <location>
        <begin position="119"/>
        <end position="142"/>
    </location>
</feature>
<reference evidence="8 9" key="1">
    <citation type="submission" date="2024-07" db="EMBL/GenBank/DDBJ databases">
        <authorList>
            <person name="Ren Q."/>
        </authorList>
    </citation>
    <scope>NUCLEOTIDE SEQUENCE [LARGE SCALE GENOMIC DNA]</scope>
    <source>
        <strain evidence="8 9">REN37</strain>
    </source>
</reference>